<feature type="compositionally biased region" description="Low complexity" evidence="2">
    <location>
        <begin position="494"/>
        <end position="504"/>
    </location>
</feature>
<proteinExistence type="predicted"/>
<feature type="compositionally biased region" description="Basic and acidic residues" evidence="2">
    <location>
        <begin position="1"/>
        <end position="20"/>
    </location>
</feature>
<dbReference type="InterPro" id="IPR036890">
    <property type="entry name" value="HATPase_C_sf"/>
</dbReference>
<dbReference type="Pfam" id="PF07228">
    <property type="entry name" value="SpoIIE"/>
    <property type="match status" value="1"/>
</dbReference>
<protein>
    <recommendedName>
        <fullName evidence="3">PPM-type phosphatase domain-containing protein</fullName>
    </recommendedName>
</protein>
<feature type="region of interest" description="Disordered" evidence="2">
    <location>
        <begin position="433"/>
        <end position="506"/>
    </location>
</feature>
<feature type="domain" description="PPM-type phosphatase" evidence="3">
    <location>
        <begin position="584"/>
        <end position="835"/>
    </location>
</feature>
<dbReference type="PANTHER" id="PTHR43156:SF2">
    <property type="entry name" value="STAGE II SPORULATION PROTEIN E"/>
    <property type="match status" value="1"/>
</dbReference>
<gene>
    <name evidence="4" type="ORF">GCM10010406_17580</name>
</gene>
<feature type="compositionally biased region" description="Basic and acidic residues" evidence="2">
    <location>
        <begin position="668"/>
        <end position="683"/>
    </location>
</feature>
<dbReference type="Pfam" id="PF01590">
    <property type="entry name" value="GAF"/>
    <property type="match status" value="1"/>
</dbReference>
<evidence type="ECO:0000259" key="3">
    <source>
        <dbReference type="SMART" id="SM00331"/>
    </source>
</evidence>
<dbReference type="Gene3D" id="3.30.450.40">
    <property type="match status" value="2"/>
</dbReference>
<dbReference type="Pfam" id="PF13185">
    <property type="entry name" value="GAF_2"/>
    <property type="match status" value="1"/>
</dbReference>
<dbReference type="Gene3D" id="3.60.40.10">
    <property type="entry name" value="PPM-type phosphatase domain"/>
    <property type="match status" value="1"/>
</dbReference>
<dbReference type="Proteomes" id="UP001501358">
    <property type="component" value="Unassembled WGS sequence"/>
</dbReference>
<dbReference type="InterPro" id="IPR003018">
    <property type="entry name" value="GAF"/>
</dbReference>
<dbReference type="SMART" id="SM00331">
    <property type="entry name" value="PP2C_SIG"/>
    <property type="match status" value="1"/>
</dbReference>
<evidence type="ECO:0000256" key="2">
    <source>
        <dbReference type="SAM" id="MobiDB-lite"/>
    </source>
</evidence>
<feature type="compositionally biased region" description="Low complexity" evidence="2">
    <location>
        <begin position="326"/>
        <end position="341"/>
    </location>
</feature>
<dbReference type="SUPFAM" id="SSF55781">
    <property type="entry name" value="GAF domain-like"/>
    <property type="match status" value="1"/>
</dbReference>
<feature type="compositionally biased region" description="Low complexity" evidence="2">
    <location>
        <begin position="433"/>
        <end position="442"/>
    </location>
</feature>
<sequence>MPGRCRDDARALTEARDRVPAGEPPGAPVRDTVLASWTRCREGGLRPEGCEPPHHPDPDPDGGLARAAAPVLDRLADLVAGVPVGIVLADEGARILERRAGGPGLGRHLDEVRLVPGAGFDEGAAGTNGIGTALATGRPALVRAGEHYADRLRSFVCTGAPVRDPLTGRIAGVVDLTRYEPDTADTADSMAELVRRASAAVEQEMLERCTGRERSLLHAWTLAAGRPGGTSAFIGPDDLDDPGELPLPEDWTAARRARHARQILLETSAGLIARGERAAVEVRLPGAGPTILISHPVDSHDGTHGTVVEARPAADHRHRSLRAVPAAPAPGRAPVRPGGARPVREKGPVERGTSERDSVDTDPYGGTSRPVMVGERGVGRFAVAARQRLALLWEAGGRIGAALDPALNAAELADLVVPRFADGVTVDLRESLLRGGAPPGAADRADTALRRAAARRRSGRDASRPAPGEGKPVEHGPATPQARSIEQRGPVLAPGPRTPGAPGAHRTPGTLLCVPLLSRNAVLGVVTFHRDAGREPFEEDDLRLAEALAARTALCADNAHRRLHERDAALALQRSLLPRTLPQQGALEIAHRYAAAPEGTGRGWYDVIPLSGARVALVVGDVVGGGLHAAATVARLRTAVQNFAALDLPADELLGRLDDLVVRLDAEAGHGRTPPRDRRETGAARETGVVGETGETGETGAARVAGATCLYAVHDAVARRCTMARAGGLRPALVHPDGTVEFPSLPPGEPLGHGGREPFESVELEVPDGARLVLFTDGLCGGRSAGDRAGDRGAERLREVLAVAGRSPEETCDAVVRALLPAVPQEDAVLLVAAPRPLDGRRVARWDVPADPARVAAARAAVTRRLTEWGLGEVVFATELIVSELLTNAIRYGGGPIQLRLIRDRALTCEVFDGSSTSPRLRRAKSTDEGGRGLFLVAQLADRWGTRHTADGKVIWTEQSLDGDTPGL</sequence>
<dbReference type="InterPro" id="IPR001932">
    <property type="entry name" value="PPM-type_phosphatase-like_dom"/>
</dbReference>
<evidence type="ECO:0000313" key="4">
    <source>
        <dbReference type="EMBL" id="GAA2481782.1"/>
    </source>
</evidence>
<name>A0ABN3LF26_9ACTN</name>
<dbReference type="RefSeq" id="WP_344382543.1">
    <property type="nucleotide sequence ID" value="NZ_BAAATA010000007.1"/>
</dbReference>
<organism evidence="4 5">
    <name type="scientific">Streptomyces thermolineatus</name>
    <dbReference type="NCBI Taxonomy" id="44033"/>
    <lineage>
        <taxon>Bacteria</taxon>
        <taxon>Bacillati</taxon>
        <taxon>Actinomycetota</taxon>
        <taxon>Actinomycetes</taxon>
        <taxon>Kitasatosporales</taxon>
        <taxon>Streptomycetaceae</taxon>
        <taxon>Streptomyces</taxon>
    </lineage>
</organism>
<dbReference type="InterPro" id="IPR036457">
    <property type="entry name" value="PPM-type-like_dom_sf"/>
</dbReference>
<dbReference type="EMBL" id="BAAATA010000007">
    <property type="protein sequence ID" value="GAA2481782.1"/>
    <property type="molecule type" value="Genomic_DNA"/>
</dbReference>
<feature type="region of interest" description="Disordered" evidence="2">
    <location>
        <begin position="326"/>
        <end position="371"/>
    </location>
</feature>
<dbReference type="InterPro" id="IPR003594">
    <property type="entry name" value="HATPase_dom"/>
</dbReference>
<feature type="compositionally biased region" description="Basic and acidic residues" evidence="2">
    <location>
        <begin position="342"/>
        <end position="359"/>
    </location>
</feature>
<dbReference type="SUPFAM" id="SSF55874">
    <property type="entry name" value="ATPase domain of HSP90 chaperone/DNA topoisomerase II/histidine kinase"/>
    <property type="match status" value="1"/>
</dbReference>
<keyword evidence="1" id="KW-0378">Hydrolase</keyword>
<dbReference type="Gene3D" id="3.30.565.10">
    <property type="entry name" value="Histidine kinase-like ATPase, C-terminal domain"/>
    <property type="match status" value="1"/>
</dbReference>
<evidence type="ECO:0000256" key="1">
    <source>
        <dbReference type="ARBA" id="ARBA00022801"/>
    </source>
</evidence>
<dbReference type="PANTHER" id="PTHR43156">
    <property type="entry name" value="STAGE II SPORULATION PROTEIN E-RELATED"/>
    <property type="match status" value="1"/>
</dbReference>
<dbReference type="InterPro" id="IPR052016">
    <property type="entry name" value="Bact_Sigma-Reg"/>
</dbReference>
<feature type="compositionally biased region" description="Low complexity" evidence="2">
    <location>
        <begin position="684"/>
        <end position="696"/>
    </location>
</feature>
<evidence type="ECO:0000313" key="5">
    <source>
        <dbReference type="Proteomes" id="UP001501358"/>
    </source>
</evidence>
<dbReference type="InterPro" id="IPR029016">
    <property type="entry name" value="GAF-like_dom_sf"/>
</dbReference>
<dbReference type="CDD" id="cd16936">
    <property type="entry name" value="HATPase_RsbW-like"/>
    <property type="match status" value="1"/>
</dbReference>
<accession>A0ABN3LF26</accession>
<feature type="compositionally biased region" description="Basic and acidic residues" evidence="2">
    <location>
        <begin position="39"/>
        <end position="58"/>
    </location>
</feature>
<feature type="region of interest" description="Disordered" evidence="2">
    <location>
        <begin position="668"/>
        <end position="696"/>
    </location>
</feature>
<reference evidence="4 5" key="1">
    <citation type="journal article" date="2019" name="Int. J. Syst. Evol. Microbiol.">
        <title>The Global Catalogue of Microorganisms (GCM) 10K type strain sequencing project: providing services to taxonomists for standard genome sequencing and annotation.</title>
        <authorList>
            <consortium name="The Broad Institute Genomics Platform"/>
            <consortium name="The Broad Institute Genome Sequencing Center for Infectious Disease"/>
            <person name="Wu L."/>
            <person name="Ma J."/>
        </authorList>
    </citation>
    <scope>NUCLEOTIDE SEQUENCE [LARGE SCALE GENOMIC DNA]</scope>
    <source>
        <strain evidence="4 5">JCM 6307</strain>
    </source>
</reference>
<dbReference type="Pfam" id="PF13581">
    <property type="entry name" value="HATPase_c_2"/>
    <property type="match status" value="1"/>
</dbReference>
<feature type="region of interest" description="Disordered" evidence="2">
    <location>
        <begin position="1"/>
        <end position="64"/>
    </location>
</feature>
<keyword evidence="5" id="KW-1185">Reference proteome</keyword>
<comment type="caution">
    <text evidence="4">The sequence shown here is derived from an EMBL/GenBank/DDBJ whole genome shotgun (WGS) entry which is preliminary data.</text>
</comment>